<proteinExistence type="predicted"/>
<name>A0A4C1X7N4_EUMVA</name>
<dbReference type="Proteomes" id="UP000299102">
    <property type="component" value="Unassembled WGS sequence"/>
</dbReference>
<dbReference type="EMBL" id="BGZK01000771">
    <property type="protein sequence ID" value="GBP59798.1"/>
    <property type="molecule type" value="Genomic_DNA"/>
</dbReference>
<protein>
    <submittedName>
        <fullName evidence="1">Uncharacterized protein</fullName>
    </submittedName>
</protein>
<reference evidence="1 2" key="1">
    <citation type="journal article" date="2019" name="Commun. Biol.">
        <title>The bagworm genome reveals a unique fibroin gene that provides high tensile strength.</title>
        <authorList>
            <person name="Kono N."/>
            <person name="Nakamura H."/>
            <person name="Ohtoshi R."/>
            <person name="Tomita M."/>
            <person name="Numata K."/>
            <person name="Arakawa K."/>
        </authorList>
    </citation>
    <scope>NUCLEOTIDE SEQUENCE [LARGE SCALE GENOMIC DNA]</scope>
</reference>
<comment type="caution">
    <text evidence="1">The sequence shown here is derived from an EMBL/GenBank/DDBJ whole genome shotgun (WGS) entry which is preliminary data.</text>
</comment>
<evidence type="ECO:0000313" key="1">
    <source>
        <dbReference type="EMBL" id="GBP59798.1"/>
    </source>
</evidence>
<gene>
    <name evidence="1" type="ORF">EVAR_30067_1</name>
</gene>
<evidence type="ECO:0000313" key="2">
    <source>
        <dbReference type="Proteomes" id="UP000299102"/>
    </source>
</evidence>
<dbReference type="AlphaFoldDB" id="A0A4C1X7N4"/>
<keyword evidence="2" id="KW-1185">Reference proteome</keyword>
<accession>A0A4C1X7N4</accession>
<organism evidence="1 2">
    <name type="scientific">Eumeta variegata</name>
    <name type="common">Bagworm moth</name>
    <name type="synonym">Eumeta japonica</name>
    <dbReference type="NCBI Taxonomy" id="151549"/>
    <lineage>
        <taxon>Eukaryota</taxon>
        <taxon>Metazoa</taxon>
        <taxon>Ecdysozoa</taxon>
        <taxon>Arthropoda</taxon>
        <taxon>Hexapoda</taxon>
        <taxon>Insecta</taxon>
        <taxon>Pterygota</taxon>
        <taxon>Neoptera</taxon>
        <taxon>Endopterygota</taxon>
        <taxon>Lepidoptera</taxon>
        <taxon>Glossata</taxon>
        <taxon>Ditrysia</taxon>
        <taxon>Tineoidea</taxon>
        <taxon>Psychidae</taxon>
        <taxon>Oiketicinae</taxon>
        <taxon>Eumeta</taxon>
    </lineage>
</organism>
<sequence>MSIHGVRGCGARLINIQKRKHSNITNSVRRRAFCEPRARTRKRLDLFYPKRTSDFRRGAPRRGLIDAAGRAGGRAARASNLSYNKPENVIVGSLRRARRVSTHRRRRLKAVKCAQIINNVLCRFLLAPQHPPERNFSFQIGRLNPPDVCARPAIGGR</sequence>